<dbReference type="Gene3D" id="2.60.40.10">
    <property type="entry name" value="Immunoglobulins"/>
    <property type="match status" value="5"/>
</dbReference>
<dbReference type="NCBIfam" id="TIGR04183">
    <property type="entry name" value="Por_Secre_tail"/>
    <property type="match status" value="1"/>
</dbReference>
<feature type="domain" description="HYR-like" evidence="2">
    <location>
        <begin position="373"/>
        <end position="437"/>
    </location>
</feature>
<dbReference type="InterPro" id="IPR026444">
    <property type="entry name" value="Secre_tail"/>
</dbReference>
<organism evidence="3 4">
    <name type="scientific">Mangrovibacterium marinum</name>
    <dbReference type="NCBI Taxonomy" id="1639118"/>
    <lineage>
        <taxon>Bacteria</taxon>
        <taxon>Pseudomonadati</taxon>
        <taxon>Bacteroidota</taxon>
        <taxon>Bacteroidia</taxon>
        <taxon>Marinilabiliales</taxon>
        <taxon>Prolixibacteraceae</taxon>
        <taxon>Mangrovibacterium</taxon>
    </lineage>
</organism>
<dbReference type="Pfam" id="PF18887">
    <property type="entry name" value="MBG_3"/>
    <property type="match status" value="1"/>
</dbReference>
<sequence>MMIKNRRGIALFKSEYPPQGGIQAGIWRIFLLVLFSMPLLAHTSLSAMNAPNEAPVAKCKNITIHLDLYGMASIMAEDVDDGSYDNDGNFVLFVDIENFSCDDVGDNQVRLLILDDQDEVDLCYATVTVVDDIMPTLDAESLPDVFADCEVAAEDLVTPTASDNCFGTIEGVPDVDFPITEQGTTMITWTFTDAGGNTLTQTQNVTISEDIAPVPDQAMLPDIIAQCMVEEADLEAPTATDNCVGTVTGTTDAVFPISEQGAAVITWTYDDGHGNTSTQTQNVLIDDSTPPVPDVETLDQITAQCVVEQTDVVPPTATDNCGGEVTVSTDAAFPIDQQGPTVITWTFTDQYGNSSSQTQQVVIEDTTGPTPNVETLDEITAQCLVEATDVTPPTATDNCGGAVTVTTDTSFPIDQQGPSVITWTFTDQYGNASNQTQQVVIEDTTGPTAVLETLPDITAQCMVEEADVTPPAATDNCGGEVTVTTDAVFPIDQQGPTTITWIFTDQYGNTSSQTQQVVIEDTTAPTPVLATLPDMTAQCMLDEADVTPPAATDNCGGEVMVTTDAVFPIDQQGPTVINWIYTDQYGNTSMQSQNVIIDDTMAPTPDAETLDELVAQCMLELEDITPPTATDNCGGEVTVTPDAVFPIDQQGPAVITWTFTDLNGNSSTQTQQVLIEDTTGPTPTMETLDDITAQCVVEATDVATPMATDNCGGAVSVTSDASFPIYATSLITWTYHDQYGNTTEQTQNVVIEDTTAPVATAPSLPDVLDECSVSYEDLIPPTATDNCGGMVTVTTDAVFPVTAQGTSQITWTFSDQSGNSSTQTQNIIIADVTDPVPNAASLPDITAICELAEGAVTPPTASDNCMGTITGVPDPALPINTVGTHQITWSFTDAGGNTVVQTQNVTIEESPLANVSLDDLAVTYNGTSYELTVTGLPEGASVSYENNQQVNAGTYPVTAVVDPGVESCPTLELTATLTIEKAPQTITFDEIPIKHLEEDDDFSLNATASSGLEVSYSYTYEAETAPATVSPTGEVVLISSGVVEITASQPGNDNYLPAEPVTQILTIESSDASIHELTINETTYVDPPQEIHYEMACDENMQQVTVSFTKEVGATANVDQSFVIVTSGAGTFVQTITLTSQDGTQTQSYDLIIDKPFNYLSYSNLVIEKFNNVLLVSNNPDTNGGYRFVSYKWYKNGSVIGTDQYYSAGENANNTLDASAVYVVEMTDAAGNIYRTCEFAVSYVSTAYTMDVYPNPAPAGTSLEVETSFTPEMLSDMTITVSSLYGMPVLKTISNKNSNQLILPSSLPAGTYVVTSRAGELVLTRKIIVE</sequence>
<dbReference type="InterPro" id="IPR057078">
    <property type="entry name" value="HYR-4C"/>
</dbReference>
<evidence type="ECO:0000259" key="2">
    <source>
        <dbReference type="Pfam" id="PF23237"/>
    </source>
</evidence>
<evidence type="ECO:0000313" key="3">
    <source>
        <dbReference type="EMBL" id="PTN07904.1"/>
    </source>
</evidence>
<dbReference type="PANTHER" id="PTHR24273">
    <property type="entry name" value="FI04643P-RELATED"/>
    <property type="match status" value="1"/>
</dbReference>
<dbReference type="Proteomes" id="UP000243525">
    <property type="component" value="Unassembled WGS sequence"/>
</dbReference>
<proteinExistence type="predicted"/>
<evidence type="ECO:0000313" key="4">
    <source>
        <dbReference type="Proteomes" id="UP000243525"/>
    </source>
</evidence>
<dbReference type="PANTHER" id="PTHR24273:SF32">
    <property type="entry name" value="HYALIN"/>
    <property type="match status" value="1"/>
</dbReference>
<comment type="caution">
    <text evidence="3">The sequence shown here is derived from an EMBL/GenBank/DDBJ whole genome shotgun (WGS) entry which is preliminary data.</text>
</comment>
<feature type="domain" description="HYR-like" evidence="2">
    <location>
        <begin position="615"/>
        <end position="671"/>
    </location>
</feature>
<dbReference type="EMBL" id="QAAD01000012">
    <property type="protein sequence ID" value="PTN07904.1"/>
    <property type="molecule type" value="Genomic_DNA"/>
</dbReference>
<dbReference type="Pfam" id="PF23237">
    <property type="entry name" value="HYR_4C"/>
    <property type="match status" value="3"/>
</dbReference>
<dbReference type="OrthoDB" id="994172at2"/>
<gene>
    <name evidence="3" type="ORF">C8N47_11266</name>
</gene>
<feature type="domain" description="HYR-like" evidence="2">
    <location>
        <begin position="297"/>
        <end position="359"/>
    </location>
</feature>
<accession>A0A2T5C031</accession>
<keyword evidence="4" id="KW-1185">Reference proteome</keyword>
<reference evidence="3 4" key="1">
    <citation type="submission" date="2018-04" db="EMBL/GenBank/DDBJ databases">
        <title>Genomic Encyclopedia of Archaeal and Bacterial Type Strains, Phase II (KMG-II): from individual species to whole genera.</title>
        <authorList>
            <person name="Goeker M."/>
        </authorList>
    </citation>
    <scope>NUCLEOTIDE SEQUENCE [LARGE SCALE GENOMIC DNA]</scope>
    <source>
        <strain evidence="3 4">DSM 28823</strain>
    </source>
</reference>
<dbReference type="InterPro" id="IPR013783">
    <property type="entry name" value="Ig-like_fold"/>
</dbReference>
<name>A0A2T5C031_9BACT</name>
<feature type="domain" description="MBG" evidence="1">
    <location>
        <begin position="913"/>
        <end position="962"/>
    </location>
</feature>
<dbReference type="InterPro" id="IPR043772">
    <property type="entry name" value="MBG_3"/>
</dbReference>
<dbReference type="RefSeq" id="WP_107822884.1">
    <property type="nucleotide sequence ID" value="NZ_QAAD01000012.1"/>
</dbReference>
<evidence type="ECO:0000259" key="1">
    <source>
        <dbReference type="Pfam" id="PF18887"/>
    </source>
</evidence>
<protein>
    <submittedName>
        <fullName evidence="3">Putative secreted protein (Por secretion system target)</fullName>
    </submittedName>
</protein>